<dbReference type="EMBL" id="LACI01001734">
    <property type="protein sequence ID" value="KJU83762.1"/>
    <property type="molecule type" value="Genomic_DNA"/>
</dbReference>
<sequence>QEQPGQSGKDKDQRPDNAPRDNAVGDKNPRRPAQSMTKEEAEMLLEGLRYEQSGDVLKNKEPQKPHTPVLKDW</sequence>
<reference evidence="2 3" key="1">
    <citation type="submission" date="2015-02" db="EMBL/GenBank/DDBJ databases">
        <title>Single-cell genomics of uncultivated deep-branching MTB reveals a conserved set of magnetosome genes.</title>
        <authorList>
            <person name="Kolinko S."/>
            <person name="Richter M."/>
            <person name="Glockner F.O."/>
            <person name="Brachmann A."/>
            <person name="Schuler D."/>
        </authorList>
    </citation>
    <scope>NUCLEOTIDE SEQUENCE [LARGE SCALE GENOMIC DNA]</scope>
    <source>
        <strain evidence="2">TM-1</strain>
    </source>
</reference>
<feature type="region of interest" description="Disordered" evidence="1">
    <location>
        <begin position="1"/>
        <end position="73"/>
    </location>
</feature>
<comment type="caution">
    <text evidence="2">The sequence shown here is derived from an EMBL/GenBank/DDBJ whole genome shotgun (WGS) entry which is preliminary data.</text>
</comment>
<proteinExistence type="predicted"/>
<protein>
    <submittedName>
        <fullName evidence="2">Uncharacterized protein</fullName>
    </submittedName>
</protein>
<organism evidence="2 3">
    <name type="scientific">Candidatus Magnetobacterium bavaricum</name>
    <dbReference type="NCBI Taxonomy" id="29290"/>
    <lineage>
        <taxon>Bacteria</taxon>
        <taxon>Pseudomonadati</taxon>
        <taxon>Nitrospirota</taxon>
        <taxon>Thermodesulfovibrionia</taxon>
        <taxon>Thermodesulfovibrionales</taxon>
        <taxon>Candidatus Magnetobacteriaceae</taxon>
        <taxon>Candidatus Magnetobacterium</taxon>
    </lineage>
</organism>
<dbReference type="AlphaFoldDB" id="A0A0F3GPN1"/>
<name>A0A0F3GPN1_9BACT</name>
<feature type="compositionally biased region" description="Basic and acidic residues" evidence="1">
    <location>
        <begin position="57"/>
        <end position="73"/>
    </location>
</feature>
<feature type="non-terminal residue" evidence="2">
    <location>
        <position position="1"/>
    </location>
</feature>
<accession>A0A0F3GPN1</accession>
<evidence type="ECO:0000313" key="2">
    <source>
        <dbReference type="EMBL" id="KJU83762.1"/>
    </source>
</evidence>
<evidence type="ECO:0000256" key="1">
    <source>
        <dbReference type="SAM" id="MobiDB-lite"/>
    </source>
</evidence>
<gene>
    <name evidence="2" type="ORF">MBAV_004044</name>
</gene>
<keyword evidence="3" id="KW-1185">Reference proteome</keyword>
<feature type="compositionally biased region" description="Basic and acidic residues" evidence="1">
    <location>
        <begin position="8"/>
        <end position="29"/>
    </location>
</feature>
<dbReference type="Proteomes" id="UP000033423">
    <property type="component" value="Unassembled WGS sequence"/>
</dbReference>
<evidence type="ECO:0000313" key="3">
    <source>
        <dbReference type="Proteomes" id="UP000033423"/>
    </source>
</evidence>